<dbReference type="Proteomes" id="UP001172911">
    <property type="component" value="Unassembled WGS sequence"/>
</dbReference>
<evidence type="ECO:0000256" key="3">
    <source>
        <dbReference type="ARBA" id="ARBA00023002"/>
    </source>
</evidence>
<keyword evidence="3" id="KW-0560">Oxidoreductase</keyword>
<dbReference type="PROSITE" id="PS51257">
    <property type="entry name" value="PROKAR_LIPOPROTEIN"/>
    <property type="match status" value="1"/>
</dbReference>
<dbReference type="SUPFAM" id="SSF51905">
    <property type="entry name" value="FAD/NAD(P)-binding domain"/>
    <property type="match status" value="1"/>
</dbReference>
<keyword evidence="5" id="KW-0411">Iron-sulfur</keyword>
<evidence type="ECO:0000313" key="7">
    <source>
        <dbReference type="Proteomes" id="UP001172911"/>
    </source>
</evidence>
<evidence type="ECO:0000256" key="1">
    <source>
        <dbReference type="ARBA" id="ARBA00022485"/>
    </source>
</evidence>
<keyword evidence="2" id="KW-0479">Metal-binding</keyword>
<dbReference type="InterPro" id="IPR036188">
    <property type="entry name" value="FAD/NAD-bd_sf"/>
</dbReference>
<proteinExistence type="predicted"/>
<gene>
    <name evidence="6" type="ORF">P6N53_17675</name>
</gene>
<dbReference type="RefSeq" id="WP_304545518.1">
    <property type="nucleotide sequence ID" value="NZ_JARPTC010000032.1"/>
</dbReference>
<keyword evidence="1" id="KW-0004">4Fe-4S</keyword>
<protein>
    <submittedName>
        <fullName evidence="6">FAD-dependent oxidoreductase</fullName>
    </submittedName>
</protein>
<reference evidence="6" key="2">
    <citation type="submission" date="2023-03" db="EMBL/GenBank/DDBJ databases">
        <authorList>
            <person name="Zhang Z."/>
        </authorList>
    </citation>
    <scope>NUCLEOTIDE SEQUENCE</scope>
    <source>
        <strain evidence="6">DSA</strain>
    </source>
</reference>
<dbReference type="EMBL" id="JARPTC010000032">
    <property type="protein sequence ID" value="MDO7789043.1"/>
    <property type="molecule type" value="Genomic_DNA"/>
</dbReference>
<dbReference type="PANTHER" id="PTHR43498">
    <property type="entry name" value="FERREDOXIN:COB-COM HETERODISULFIDE REDUCTASE SUBUNIT A"/>
    <property type="match status" value="1"/>
</dbReference>
<dbReference type="GO" id="GO:0051539">
    <property type="term" value="F:4 iron, 4 sulfur cluster binding"/>
    <property type="evidence" value="ECO:0007669"/>
    <property type="project" value="UniProtKB-KW"/>
</dbReference>
<dbReference type="PANTHER" id="PTHR43498:SF1">
    <property type="entry name" value="COB--COM HETERODISULFIDE REDUCTASE IRON-SULFUR SUBUNIT A"/>
    <property type="match status" value="1"/>
</dbReference>
<evidence type="ECO:0000256" key="2">
    <source>
        <dbReference type="ARBA" id="ARBA00022723"/>
    </source>
</evidence>
<dbReference type="Pfam" id="PF12831">
    <property type="entry name" value="FAD_oxidored"/>
    <property type="match status" value="1"/>
</dbReference>
<keyword evidence="7" id="KW-1185">Reference proteome</keyword>
<organism evidence="6 7">
    <name type="scientific">Desulforamulus aquiferis</name>
    <dbReference type="NCBI Taxonomy" id="1397668"/>
    <lineage>
        <taxon>Bacteria</taxon>
        <taxon>Bacillati</taxon>
        <taxon>Bacillota</taxon>
        <taxon>Clostridia</taxon>
        <taxon>Eubacteriales</taxon>
        <taxon>Peptococcaceae</taxon>
        <taxon>Desulforamulus</taxon>
    </lineage>
</organism>
<dbReference type="GO" id="GO:0046872">
    <property type="term" value="F:metal ion binding"/>
    <property type="evidence" value="ECO:0007669"/>
    <property type="project" value="UniProtKB-KW"/>
</dbReference>
<keyword evidence="4" id="KW-0408">Iron</keyword>
<reference evidence="6" key="1">
    <citation type="journal article" date="2023" name="J. Hazard. Mater.">
        <title>Anaerobic biodegradation of pyrene and benzo[a]pyrene by a new sulfate-reducing Desulforamulus aquiferis strain DSA.</title>
        <authorList>
            <person name="Zhang Z."/>
            <person name="Sun J."/>
            <person name="Gong X."/>
            <person name="Wang C."/>
            <person name="Wang H."/>
        </authorList>
    </citation>
    <scope>NUCLEOTIDE SEQUENCE</scope>
    <source>
        <strain evidence="6">DSA</strain>
    </source>
</reference>
<evidence type="ECO:0000313" key="6">
    <source>
        <dbReference type="EMBL" id="MDO7789043.1"/>
    </source>
</evidence>
<accession>A0AAW7ZJ15</accession>
<sequence length="559" mass="62071">MIRLVILLLFTLFLTGCTLPGGTPVLKEDIVILGGGFDGSAAARSAAAAAPKNKILLVVNDPLPELGGLGTVGAQNFTDIRFWQGKVVTQGSFGRWLSQAGQFYDPDRMSQIIKDDLGQFPNIKIIYGYDLESLTSENNTIKEINIRNIQRNQEGHIAWGEQKQRIKGKIFIDASMDGRLTRMSGNSVTVGRADWPDEYLPKEEQNSPLARQQAATLMFKVTGVKTPSKNTHFEGWEFVRDNKGSWGIAGGTDIFTSDREVIDFNNEFGPQGFALKPLNAAATGKDSDTWWINCLLVFNVDGRAHQRDKGTDIYPADMLPYYTNTDQAWVRAREFLDKPEFINVFRRFQVQDPSTGQWYGFGEAELVRDNNGHPVVGQMMYIRESVHSPLESNQDKLQENKDFAITTREAQLAGPAPNIGADLENFPTRIGLGYYMMDINAFTDKDLAAPGPYDWPVTDNLRPDWILAGGQPKNPVYMPLETLLPTNTENLLVPGYASGISSFAWAELRVLPNLAVLGDAAGVAAVRALNAKTNPRDFSQEDIAWIQVKLKQFGARLDK</sequence>
<name>A0AAW7ZJ15_9FIRM</name>
<evidence type="ECO:0000256" key="4">
    <source>
        <dbReference type="ARBA" id="ARBA00023004"/>
    </source>
</evidence>
<evidence type="ECO:0000256" key="5">
    <source>
        <dbReference type="ARBA" id="ARBA00023014"/>
    </source>
</evidence>
<dbReference type="GO" id="GO:0016491">
    <property type="term" value="F:oxidoreductase activity"/>
    <property type="evidence" value="ECO:0007669"/>
    <property type="project" value="UniProtKB-KW"/>
</dbReference>
<dbReference type="InterPro" id="IPR039650">
    <property type="entry name" value="HdrA-like"/>
</dbReference>
<comment type="caution">
    <text evidence="6">The sequence shown here is derived from an EMBL/GenBank/DDBJ whole genome shotgun (WGS) entry which is preliminary data.</text>
</comment>
<dbReference type="AlphaFoldDB" id="A0AAW7ZJ15"/>